<evidence type="ECO:0000313" key="3">
    <source>
        <dbReference type="Proteomes" id="UP000037904"/>
    </source>
</evidence>
<protein>
    <submittedName>
        <fullName evidence="2">Uncharacterized protein</fullName>
    </submittedName>
</protein>
<dbReference type="AlphaFoldDB" id="A0A0N0DAG9"/>
<proteinExistence type="predicted"/>
<keyword evidence="3" id="KW-1185">Reference proteome</keyword>
<reference evidence="2 3" key="1">
    <citation type="submission" date="2015-04" db="EMBL/GenBank/DDBJ databases">
        <title>The draft genome sequence of Fusarium langsethiae, a T-2/HT-2 mycotoxin producer.</title>
        <authorList>
            <person name="Lysoe E."/>
            <person name="Divon H.H."/>
            <person name="Terzi V."/>
            <person name="Orru L."/>
            <person name="Lamontanara A."/>
            <person name="Kolseth A.-K."/>
            <person name="Frandsen R.J."/>
            <person name="Nielsen K."/>
            <person name="Thrane U."/>
        </authorList>
    </citation>
    <scope>NUCLEOTIDE SEQUENCE [LARGE SCALE GENOMIC DNA]</scope>
    <source>
        <strain evidence="2 3">Fl201059</strain>
    </source>
</reference>
<feature type="region of interest" description="Disordered" evidence="1">
    <location>
        <begin position="167"/>
        <end position="188"/>
    </location>
</feature>
<feature type="non-terminal residue" evidence="2">
    <location>
        <position position="1"/>
    </location>
</feature>
<organism evidence="2 3">
    <name type="scientific">Fusarium langsethiae</name>
    <dbReference type="NCBI Taxonomy" id="179993"/>
    <lineage>
        <taxon>Eukaryota</taxon>
        <taxon>Fungi</taxon>
        <taxon>Dikarya</taxon>
        <taxon>Ascomycota</taxon>
        <taxon>Pezizomycotina</taxon>
        <taxon>Sordariomycetes</taxon>
        <taxon>Hypocreomycetidae</taxon>
        <taxon>Hypocreales</taxon>
        <taxon>Nectriaceae</taxon>
        <taxon>Fusarium</taxon>
    </lineage>
</organism>
<accession>A0A0N0DAG9</accession>
<name>A0A0N0DAG9_FUSLA</name>
<sequence length="486" mass="54916">RYKALGSFWNGAHLGKDLPGKEANGLLINLLQAHSYLTKVQKDTQVREEALLADQQATDAINDDWFEIGKLFDPDNAEAPRYVRPLIEKALRLSDVTPFYQYFPLPKESTDYDSAKEVADDVNGVVRNYLEELWLCIPSWIRQEEDQQRNFGEQVIDSLRKLKSGIERASQQLPPQKTPKDTEDVPMQDPLYIPPSPIATGMINLDDLASLMDEALGTDLLSNHAMTPGTWQAIMKTRLAEKLQCTHPRELANALQEPTTIGWGGMLQKVRELRNTRMSTACTHVTELLSALHLDQGVTWGDAVQYMRDSLSFAAQTPTVLPVTSSLFKVDEVPKFDGEKDEYWTWRSAFVLFSETTTVEPPLLKQALARIMTALSGKAQKIALAWNPATLVKTTWKETCEEIIKYTDTHFLEPMTHYKLHQAWGKMRYNSHNAGHQFVSDFITQVQLLNQIAIATRPAKREISHAEAIWKPARKNNATWSPASAG</sequence>
<dbReference type="Proteomes" id="UP000037904">
    <property type="component" value="Unassembled WGS sequence"/>
</dbReference>
<comment type="caution">
    <text evidence="2">The sequence shown here is derived from an EMBL/GenBank/DDBJ whole genome shotgun (WGS) entry which is preliminary data.</text>
</comment>
<dbReference type="EMBL" id="JXCE01001350">
    <property type="protein sequence ID" value="KPA35245.1"/>
    <property type="molecule type" value="Genomic_DNA"/>
</dbReference>
<evidence type="ECO:0000313" key="2">
    <source>
        <dbReference type="EMBL" id="KPA35245.1"/>
    </source>
</evidence>
<gene>
    <name evidence="2" type="ORF">FLAG1_12075</name>
</gene>
<evidence type="ECO:0000256" key="1">
    <source>
        <dbReference type="SAM" id="MobiDB-lite"/>
    </source>
</evidence>